<dbReference type="EC" id="6.1.1.21" evidence="9"/>
<protein>
    <recommendedName>
        <fullName evidence="9">Histidine--tRNA ligase</fullName>
        <ecNumber evidence="9">6.1.1.21</ecNumber>
    </recommendedName>
    <alternativeName>
        <fullName evidence="9">Histidyl-tRNA synthetase</fullName>
        <shortName evidence="9">HisRS</shortName>
    </alternativeName>
</protein>
<evidence type="ECO:0000313" key="12">
    <source>
        <dbReference type="EMBL" id="HGM46583.1"/>
    </source>
</evidence>
<dbReference type="AlphaFoldDB" id="A0A7C4H3M2"/>
<evidence type="ECO:0000256" key="6">
    <source>
        <dbReference type="ARBA" id="ARBA00022917"/>
    </source>
</evidence>
<comment type="similarity">
    <text evidence="2 9">Belongs to the class-II aminoacyl-tRNA synthetase family.</text>
</comment>
<dbReference type="PIRSF" id="PIRSF001549">
    <property type="entry name" value="His-tRNA_synth"/>
    <property type="match status" value="1"/>
</dbReference>
<dbReference type="GO" id="GO:0000105">
    <property type="term" value="P:L-histidine biosynthetic process"/>
    <property type="evidence" value="ECO:0007669"/>
    <property type="project" value="InterPro"/>
</dbReference>
<feature type="binding site" evidence="10">
    <location>
        <begin position="267"/>
        <end position="268"/>
    </location>
    <ligand>
        <name>L-histidine</name>
        <dbReference type="ChEBI" id="CHEBI:57595"/>
    </ligand>
</feature>
<feature type="binding site" evidence="10">
    <location>
        <position position="123"/>
    </location>
    <ligand>
        <name>L-histidine</name>
        <dbReference type="ChEBI" id="CHEBI:57595"/>
    </ligand>
</feature>
<dbReference type="SUPFAM" id="SSF55681">
    <property type="entry name" value="Class II aaRS and biotin synthetases"/>
    <property type="match status" value="1"/>
</dbReference>
<evidence type="ECO:0000256" key="1">
    <source>
        <dbReference type="ARBA" id="ARBA00004496"/>
    </source>
</evidence>
<evidence type="ECO:0000256" key="10">
    <source>
        <dbReference type="PIRSR" id="PIRSR001549-1"/>
    </source>
</evidence>
<name>A0A7C4H3M2_THEPE</name>
<dbReference type="Gene3D" id="3.40.50.800">
    <property type="entry name" value="Anticodon-binding domain"/>
    <property type="match status" value="1"/>
</dbReference>
<evidence type="ECO:0000256" key="7">
    <source>
        <dbReference type="ARBA" id="ARBA00023146"/>
    </source>
</evidence>
<dbReference type="PROSITE" id="PS50862">
    <property type="entry name" value="AA_TRNA_LIGASE_II"/>
    <property type="match status" value="1"/>
</dbReference>
<proteinExistence type="inferred from homology"/>
<dbReference type="PANTHER" id="PTHR43707:SF1">
    <property type="entry name" value="HISTIDINE--TRNA LIGASE, MITOCHONDRIAL-RELATED"/>
    <property type="match status" value="1"/>
</dbReference>
<comment type="caution">
    <text evidence="12">The sequence shown here is derived from an EMBL/GenBank/DDBJ whole genome shotgun (WGS) entry which is preliminary data.</text>
</comment>
<evidence type="ECO:0000256" key="4">
    <source>
        <dbReference type="ARBA" id="ARBA00022598"/>
    </source>
</evidence>
<dbReference type="Pfam" id="PF03129">
    <property type="entry name" value="HGTP_anticodon"/>
    <property type="match status" value="1"/>
</dbReference>
<reference evidence="12" key="1">
    <citation type="journal article" date="2020" name="mSystems">
        <title>Genome- and Community-Level Interaction Insights into Carbon Utilization and Element Cycling Functions of Hydrothermarchaeota in Hydrothermal Sediment.</title>
        <authorList>
            <person name="Zhou Z."/>
            <person name="Liu Y."/>
            <person name="Xu W."/>
            <person name="Pan J."/>
            <person name="Luo Z.H."/>
            <person name="Li M."/>
        </authorList>
    </citation>
    <scope>NUCLEOTIDE SEQUENCE</scope>
    <source>
        <strain evidence="12">SpSt-649</strain>
    </source>
</reference>
<dbReference type="Gene3D" id="3.30.930.10">
    <property type="entry name" value="Bira Bifunctional Protein, Domain 2"/>
    <property type="match status" value="1"/>
</dbReference>
<dbReference type="InterPro" id="IPR006195">
    <property type="entry name" value="aa-tRNA-synth_II"/>
</dbReference>
<dbReference type="GO" id="GO:0005737">
    <property type="term" value="C:cytoplasm"/>
    <property type="evidence" value="ECO:0007669"/>
    <property type="project" value="UniProtKB-SubCell"/>
</dbReference>
<keyword evidence="3 9" id="KW-0963">Cytoplasm</keyword>
<organism evidence="12">
    <name type="scientific">Thermofilum pendens</name>
    <dbReference type="NCBI Taxonomy" id="2269"/>
    <lineage>
        <taxon>Archaea</taxon>
        <taxon>Thermoproteota</taxon>
        <taxon>Thermoprotei</taxon>
        <taxon>Thermofilales</taxon>
        <taxon>Thermofilaceae</taxon>
        <taxon>Thermofilum</taxon>
    </lineage>
</organism>
<feature type="domain" description="Aminoacyl-transfer RNA synthetases class-II family profile" evidence="11">
    <location>
        <begin position="1"/>
        <end position="337"/>
    </location>
</feature>
<keyword evidence="9" id="KW-0067">ATP-binding</keyword>
<keyword evidence="5 9" id="KW-0547">Nucleotide-binding</keyword>
<dbReference type="SUPFAM" id="SSF52954">
    <property type="entry name" value="Class II aaRS ABD-related"/>
    <property type="match status" value="1"/>
</dbReference>
<keyword evidence="4 9" id="KW-0436">Ligase</keyword>
<dbReference type="EMBL" id="DTBQ01000067">
    <property type="protein sequence ID" value="HGM46583.1"/>
    <property type="molecule type" value="Genomic_DNA"/>
</dbReference>
<keyword evidence="6 9" id="KW-0648">Protein biosynthesis</keyword>
<comment type="subcellular location">
    <subcellularLocation>
        <location evidence="1 9">Cytoplasm</location>
    </subcellularLocation>
</comment>
<dbReference type="GO" id="GO:0005524">
    <property type="term" value="F:ATP binding"/>
    <property type="evidence" value="ECO:0007669"/>
    <property type="project" value="UniProtKB-UniRule"/>
</dbReference>
<feature type="binding site" evidence="10">
    <location>
        <begin position="80"/>
        <end position="82"/>
    </location>
    <ligand>
        <name>L-histidine</name>
        <dbReference type="ChEBI" id="CHEBI:57595"/>
    </ligand>
</feature>
<evidence type="ECO:0000256" key="9">
    <source>
        <dbReference type="HAMAP-Rule" id="MF_00127"/>
    </source>
</evidence>
<dbReference type="InterPro" id="IPR004517">
    <property type="entry name" value="HisZ"/>
</dbReference>
<dbReference type="InterPro" id="IPR004516">
    <property type="entry name" value="HisRS/HisZ"/>
</dbReference>
<gene>
    <name evidence="9" type="primary">hisS</name>
    <name evidence="12" type="ORF">ENU21_02360</name>
</gene>
<dbReference type="Pfam" id="PF13393">
    <property type="entry name" value="tRNA-synt_His"/>
    <property type="match status" value="1"/>
</dbReference>
<keyword evidence="7 9" id="KW-0030">Aminoacyl-tRNA synthetase</keyword>
<dbReference type="CDD" id="cd00773">
    <property type="entry name" value="HisRS-like_core"/>
    <property type="match status" value="1"/>
</dbReference>
<feature type="binding site" evidence="10">
    <location>
        <position position="263"/>
    </location>
    <ligand>
        <name>L-histidine</name>
        <dbReference type="ChEBI" id="CHEBI:57595"/>
    </ligand>
</feature>
<dbReference type="InterPro" id="IPR015807">
    <property type="entry name" value="His-tRNA-ligase"/>
</dbReference>
<sequence length="430" mass="47938">MRDLLRTPRGTRDWLPEEAAVKRMVEERIRAVFELYGYGEVCTPAFEHLELLVAKAGEEVVKQIYNFKDKGGRELGLRFELTTPIARIVASRPDLPKPIRFYYISPVWRYEEPQRGRLREFWQAGIELIGVEGPEGDAEVIAVAYEALRSAGLANFEVRLNDREVVEDLVASAGIHENRVPEALRVLDKLERFGEEYVVKELEKLGASTEAAQKLVERLKDGLEDFEPKSEKGERGLKRLQEILDLLKSAYHVDAQIDLAIVRGLGYYTSTVFEVKTPLVEVGSVAGGGRYDDLISSLGGPRLPATGMAIGIERVLEVLKASGSVQTRKTTEVHVLPIAGDKNVLAYALQAAGELRRLGVRTIVEYSQRSLSKMLEKALKAGARFAVIVGPSEISSSVVTIRDLEAREEFKLPIDRAASFIKSRMESMQA</sequence>
<dbReference type="NCBIfam" id="TIGR00442">
    <property type="entry name" value="hisS"/>
    <property type="match status" value="1"/>
</dbReference>
<dbReference type="InterPro" id="IPR036621">
    <property type="entry name" value="Anticodon-bd_dom_sf"/>
</dbReference>
<accession>A0A7C4H3M2</accession>
<dbReference type="GO" id="GO:0004821">
    <property type="term" value="F:histidine-tRNA ligase activity"/>
    <property type="evidence" value="ECO:0007669"/>
    <property type="project" value="UniProtKB-UniRule"/>
</dbReference>
<dbReference type="HAMAP" id="MF_00127">
    <property type="entry name" value="His_tRNA_synth"/>
    <property type="match status" value="1"/>
</dbReference>
<dbReference type="InterPro" id="IPR041715">
    <property type="entry name" value="HisRS-like_core"/>
</dbReference>
<evidence type="ECO:0000256" key="3">
    <source>
        <dbReference type="ARBA" id="ARBA00022490"/>
    </source>
</evidence>
<evidence type="ECO:0000256" key="5">
    <source>
        <dbReference type="ARBA" id="ARBA00022741"/>
    </source>
</evidence>
<evidence type="ECO:0000256" key="2">
    <source>
        <dbReference type="ARBA" id="ARBA00008226"/>
    </source>
</evidence>
<dbReference type="PANTHER" id="PTHR43707">
    <property type="entry name" value="HISTIDYL-TRNA SYNTHETASE"/>
    <property type="match status" value="1"/>
</dbReference>
<dbReference type="GO" id="GO:0006427">
    <property type="term" value="P:histidyl-tRNA aminoacylation"/>
    <property type="evidence" value="ECO:0007669"/>
    <property type="project" value="UniProtKB-UniRule"/>
</dbReference>
<dbReference type="HAMAP" id="MF_00125">
    <property type="entry name" value="HisZ"/>
    <property type="match status" value="1"/>
</dbReference>
<dbReference type="InterPro" id="IPR045864">
    <property type="entry name" value="aa-tRNA-synth_II/BPL/LPL"/>
</dbReference>
<feature type="binding site" evidence="10">
    <location>
        <position position="127"/>
    </location>
    <ligand>
        <name>L-histidine</name>
        <dbReference type="ChEBI" id="CHEBI:57595"/>
    </ligand>
</feature>
<feature type="binding site" evidence="10">
    <location>
        <position position="109"/>
    </location>
    <ligand>
        <name>L-histidine</name>
        <dbReference type="ChEBI" id="CHEBI:57595"/>
    </ligand>
</feature>
<evidence type="ECO:0000259" key="11">
    <source>
        <dbReference type="PROSITE" id="PS50862"/>
    </source>
</evidence>
<comment type="catalytic activity">
    <reaction evidence="8 9">
        <text>tRNA(His) + L-histidine + ATP = L-histidyl-tRNA(His) + AMP + diphosphate + H(+)</text>
        <dbReference type="Rhea" id="RHEA:17313"/>
        <dbReference type="Rhea" id="RHEA-COMP:9665"/>
        <dbReference type="Rhea" id="RHEA-COMP:9689"/>
        <dbReference type="ChEBI" id="CHEBI:15378"/>
        <dbReference type="ChEBI" id="CHEBI:30616"/>
        <dbReference type="ChEBI" id="CHEBI:33019"/>
        <dbReference type="ChEBI" id="CHEBI:57595"/>
        <dbReference type="ChEBI" id="CHEBI:78442"/>
        <dbReference type="ChEBI" id="CHEBI:78527"/>
        <dbReference type="ChEBI" id="CHEBI:456215"/>
        <dbReference type="EC" id="6.1.1.21"/>
    </reaction>
</comment>
<dbReference type="InterPro" id="IPR004154">
    <property type="entry name" value="Anticodon-bd"/>
</dbReference>
<evidence type="ECO:0000256" key="8">
    <source>
        <dbReference type="ARBA" id="ARBA00047639"/>
    </source>
</evidence>